<dbReference type="PANTHER" id="PTHR43877:SF2">
    <property type="entry name" value="AMINOALKYLPHOSPHONATE N-ACETYLTRANSFERASE-RELATED"/>
    <property type="match status" value="1"/>
</dbReference>
<protein>
    <submittedName>
        <fullName evidence="4">Ribosomal protein S18 acetylase RimI</fullName>
    </submittedName>
</protein>
<evidence type="ECO:0000313" key="5">
    <source>
        <dbReference type="Proteomes" id="UP000184699"/>
    </source>
</evidence>
<gene>
    <name evidence="4" type="ORF">SAMN05443544_3743</name>
</gene>
<dbReference type="PROSITE" id="PS51186">
    <property type="entry name" value="GNAT"/>
    <property type="match status" value="1"/>
</dbReference>
<dbReference type="STRING" id="232089.SAMN05443544_3743"/>
<dbReference type="InterPro" id="IPR016181">
    <property type="entry name" value="Acyl_CoA_acyltransferase"/>
</dbReference>
<name>A0A1N6I6I4_9MICO</name>
<keyword evidence="2" id="KW-0012">Acyltransferase</keyword>
<dbReference type="EMBL" id="FSRJ01000005">
    <property type="protein sequence ID" value="SIO27656.1"/>
    <property type="molecule type" value="Genomic_DNA"/>
</dbReference>
<proteinExistence type="predicted"/>
<dbReference type="InterPro" id="IPR000182">
    <property type="entry name" value="GNAT_dom"/>
</dbReference>
<dbReference type="Proteomes" id="UP000184699">
    <property type="component" value="Unassembled WGS sequence"/>
</dbReference>
<dbReference type="Pfam" id="PF00583">
    <property type="entry name" value="Acetyltransf_1"/>
    <property type="match status" value="1"/>
</dbReference>
<dbReference type="SUPFAM" id="SSF55729">
    <property type="entry name" value="Acyl-CoA N-acyltransferases (Nat)"/>
    <property type="match status" value="1"/>
</dbReference>
<keyword evidence="5" id="KW-1185">Reference proteome</keyword>
<dbReference type="CDD" id="cd04301">
    <property type="entry name" value="NAT_SF"/>
    <property type="match status" value="1"/>
</dbReference>
<evidence type="ECO:0000313" key="4">
    <source>
        <dbReference type="EMBL" id="SIO27656.1"/>
    </source>
</evidence>
<keyword evidence="1" id="KW-0808">Transferase</keyword>
<organism evidence="4 5">
    <name type="scientific">Agromyces cerinus subsp. cerinus</name>
    <dbReference type="NCBI Taxonomy" id="232089"/>
    <lineage>
        <taxon>Bacteria</taxon>
        <taxon>Bacillati</taxon>
        <taxon>Actinomycetota</taxon>
        <taxon>Actinomycetes</taxon>
        <taxon>Micrococcales</taxon>
        <taxon>Microbacteriaceae</taxon>
        <taxon>Agromyces</taxon>
    </lineage>
</organism>
<evidence type="ECO:0000259" key="3">
    <source>
        <dbReference type="PROSITE" id="PS51186"/>
    </source>
</evidence>
<evidence type="ECO:0000256" key="2">
    <source>
        <dbReference type="ARBA" id="ARBA00023315"/>
    </source>
</evidence>
<dbReference type="PANTHER" id="PTHR43877">
    <property type="entry name" value="AMINOALKYLPHOSPHONATE N-ACETYLTRANSFERASE-RELATED-RELATED"/>
    <property type="match status" value="1"/>
</dbReference>
<keyword evidence="4" id="KW-0689">Ribosomal protein</keyword>
<reference evidence="5" key="1">
    <citation type="submission" date="2016-11" db="EMBL/GenBank/DDBJ databases">
        <authorList>
            <person name="Varghese N."/>
            <person name="Submissions S."/>
        </authorList>
    </citation>
    <scope>NUCLEOTIDE SEQUENCE [LARGE SCALE GENOMIC DNA]</scope>
    <source>
        <strain evidence="5">DSM 8595</strain>
    </source>
</reference>
<keyword evidence="4" id="KW-0687">Ribonucleoprotein</keyword>
<dbReference type="GO" id="GO:0016747">
    <property type="term" value="F:acyltransferase activity, transferring groups other than amino-acyl groups"/>
    <property type="evidence" value="ECO:0007669"/>
    <property type="project" value="InterPro"/>
</dbReference>
<dbReference type="Gene3D" id="3.40.630.30">
    <property type="match status" value="1"/>
</dbReference>
<dbReference type="AlphaFoldDB" id="A0A1N6I6I4"/>
<accession>A0A1N6I6I4</accession>
<dbReference type="InterPro" id="IPR050832">
    <property type="entry name" value="Bact_Acetyltransf"/>
</dbReference>
<evidence type="ECO:0000256" key="1">
    <source>
        <dbReference type="ARBA" id="ARBA00022679"/>
    </source>
</evidence>
<feature type="domain" description="N-acetyltransferase" evidence="3">
    <location>
        <begin position="3"/>
        <end position="162"/>
    </location>
</feature>
<dbReference type="GO" id="GO:0005840">
    <property type="term" value="C:ribosome"/>
    <property type="evidence" value="ECO:0007669"/>
    <property type="project" value="UniProtKB-KW"/>
</dbReference>
<sequence length="167" mass="17855">MSVTLRPATSDDRDAIVAVFLACWRESYVGVLPAVAIEAMTDDRAQALWRRVLASTEGTVLVAEHDGLVQGVTRFAPEPEGDGGAVHSLYVSPDARGLGLGTRLLDAAYDSLSERGAASVALWVFAANAPSIAFYRGRGWMPDGGARTQAEFGEPELRLRRGGRRPA</sequence>